<gene>
    <name evidence="3" type="ORF">E8L99_19515</name>
</gene>
<dbReference type="PANTHER" id="PTHR45266">
    <property type="entry name" value="OXALOACETATE DECARBOXYLASE ALPHA CHAIN"/>
    <property type="match status" value="1"/>
</dbReference>
<evidence type="ECO:0000313" key="4">
    <source>
        <dbReference type="Proteomes" id="UP000298588"/>
    </source>
</evidence>
<sequence length="184" mass="19813">MARMPCRRFMRPSGAGGTDMRHAFDIDGTETEVWLARDGQAYRLEGDAGRARVSLDGQGLDRELSVDSRREPVLMVIEGEVIHLHLGGRTYQVRHLDPARRFADADDSAGGDVARAPMPGTVVRVDVAVGDAVTTGDPLVVIESMKLETTIRAWHDGVIAELHVAAGQSFDRDAPLVTLGSGAV</sequence>
<dbReference type="AlphaFoldDB" id="A0A4D7QRA9"/>
<accession>A0A4D7QRA9</accession>
<dbReference type="Gene3D" id="2.40.50.100">
    <property type="match status" value="1"/>
</dbReference>
<reference evidence="3 4" key="1">
    <citation type="submission" date="2019-04" db="EMBL/GenBank/DDBJ databases">
        <title>Phreatobacter aquaticus sp. nov.</title>
        <authorList>
            <person name="Choi A."/>
            <person name="Baek K."/>
        </authorList>
    </citation>
    <scope>NUCLEOTIDE SEQUENCE [LARGE SCALE GENOMIC DNA]</scope>
    <source>
        <strain evidence="3 4">NMCR1094</strain>
    </source>
</reference>
<dbReference type="Proteomes" id="UP000298588">
    <property type="component" value="Chromosome"/>
</dbReference>
<organism evidence="3 4">
    <name type="scientific">Phreatobacter aquaticus</name>
    <dbReference type="NCBI Taxonomy" id="2570229"/>
    <lineage>
        <taxon>Bacteria</taxon>
        <taxon>Pseudomonadati</taxon>
        <taxon>Pseudomonadota</taxon>
        <taxon>Alphaproteobacteria</taxon>
        <taxon>Hyphomicrobiales</taxon>
        <taxon>Phreatobacteraceae</taxon>
        <taxon>Phreatobacter</taxon>
    </lineage>
</organism>
<dbReference type="InterPro" id="IPR050709">
    <property type="entry name" value="Biotin_Carboxyl_Carrier/Decarb"/>
</dbReference>
<dbReference type="OrthoDB" id="8902504at2"/>
<dbReference type="InterPro" id="IPR000089">
    <property type="entry name" value="Biotin_lipoyl"/>
</dbReference>
<keyword evidence="1" id="KW-0092">Biotin</keyword>
<evidence type="ECO:0000313" key="3">
    <source>
        <dbReference type="EMBL" id="QCK87784.1"/>
    </source>
</evidence>
<protein>
    <submittedName>
        <fullName evidence="3">Biotin/lipoyl-binding protein</fullName>
    </submittedName>
</protein>
<dbReference type="InterPro" id="IPR011053">
    <property type="entry name" value="Single_hybrid_motif"/>
</dbReference>
<dbReference type="CDD" id="cd06850">
    <property type="entry name" value="biotinyl_domain"/>
    <property type="match status" value="1"/>
</dbReference>
<dbReference type="FunFam" id="2.40.50.100:FF:000003">
    <property type="entry name" value="Acetyl-CoA carboxylase biotin carboxyl carrier protein"/>
    <property type="match status" value="1"/>
</dbReference>
<dbReference type="EMBL" id="CP039865">
    <property type="protein sequence ID" value="QCK87784.1"/>
    <property type="molecule type" value="Genomic_DNA"/>
</dbReference>
<proteinExistence type="predicted"/>
<dbReference type="Pfam" id="PF00364">
    <property type="entry name" value="Biotin_lipoyl"/>
    <property type="match status" value="1"/>
</dbReference>
<evidence type="ECO:0000259" key="2">
    <source>
        <dbReference type="PROSITE" id="PS50968"/>
    </source>
</evidence>
<dbReference type="SUPFAM" id="SSF51230">
    <property type="entry name" value="Single hybrid motif"/>
    <property type="match status" value="1"/>
</dbReference>
<feature type="domain" description="Lipoyl-binding" evidence="2">
    <location>
        <begin position="102"/>
        <end position="180"/>
    </location>
</feature>
<name>A0A4D7QRA9_9HYPH</name>
<dbReference type="PROSITE" id="PS50968">
    <property type="entry name" value="BIOTINYL_LIPOYL"/>
    <property type="match status" value="1"/>
</dbReference>
<evidence type="ECO:0000256" key="1">
    <source>
        <dbReference type="ARBA" id="ARBA00023267"/>
    </source>
</evidence>
<dbReference type="KEGG" id="paqt:E8L99_19515"/>
<keyword evidence="4" id="KW-1185">Reference proteome</keyword>
<dbReference type="PANTHER" id="PTHR45266:SF3">
    <property type="entry name" value="OXALOACETATE DECARBOXYLASE ALPHA CHAIN"/>
    <property type="match status" value="1"/>
</dbReference>